<evidence type="ECO:0000313" key="4">
    <source>
        <dbReference type="Proteomes" id="UP000652761"/>
    </source>
</evidence>
<feature type="compositionally biased region" description="Basic and acidic residues" evidence="1">
    <location>
        <begin position="17"/>
        <end position="29"/>
    </location>
</feature>
<feature type="domain" description="Pru" evidence="2">
    <location>
        <begin position="143"/>
        <end position="236"/>
    </location>
</feature>
<dbReference type="EMBL" id="NMUH01000331">
    <property type="protein sequence ID" value="MQL77102.1"/>
    <property type="molecule type" value="Genomic_DNA"/>
</dbReference>
<dbReference type="OrthoDB" id="1921521at2759"/>
<dbReference type="InterPro" id="IPR044868">
    <property type="entry name" value="Rpn13/ADRM1_Pru"/>
</dbReference>
<dbReference type="SMR" id="A0A843TWI7"/>
<accession>A0A843TWI7</accession>
<dbReference type="PANTHER" id="PTHR36741:SF1">
    <property type="entry name" value="OS07G0100500 PROTEIN"/>
    <property type="match status" value="1"/>
</dbReference>
<dbReference type="Proteomes" id="UP000652761">
    <property type="component" value="Unassembled WGS sequence"/>
</dbReference>
<reference evidence="3" key="1">
    <citation type="submission" date="2017-07" db="EMBL/GenBank/DDBJ databases">
        <title>Taro Niue Genome Assembly and Annotation.</title>
        <authorList>
            <person name="Atibalentja N."/>
            <person name="Keating K."/>
            <person name="Fields C.J."/>
        </authorList>
    </citation>
    <scope>NUCLEOTIDE SEQUENCE</scope>
    <source>
        <strain evidence="3">Niue_2</strain>
        <tissue evidence="3">Leaf</tissue>
    </source>
</reference>
<dbReference type="Gene3D" id="2.30.29.70">
    <property type="entry name" value="Proteasomal ubiquitin receptor Rpn13/ADRM1"/>
    <property type="match status" value="1"/>
</dbReference>
<feature type="region of interest" description="Disordered" evidence="1">
    <location>
        <begin position="684"/>
        <end position="711"/>
    </location>
</feature>
<evidence type="ECO:0000313" key="3">
    <source>
        <dbReference type="EMBL" id="MQL77102.1"/>
    </source>
</evidence>
<evidence type="ECO:0000259" key="2">
    <source>
        <dbReference type="Pfam" id="PF04683"/>
    </source>
</evidence>
<feature type="region of interest" description="Disordered" evidence="1">
    <location>
        <begin position="1"/>
        <end position="50"/>
    </location>
</feature>
<name>A0A843TWI7_COLES</name>
<dbReference type="Pfam" id="PF04683">
    <property type="entry name" value="Rpn13_ADRM1_Pru"/>
    <property type="match status" value="1"/>
</dbReference>
<evidence type="ECO:0000256" key="1">
    <source>
        <dbReference type="SAM" id="MobiDB-lite"/>
    </source>
</evidence>
<dbReference type="InterPro" id="IPR038633">
    <property type="entry name" value="Rpn13/ADRM1_Pru_sf"/>
</dbReference>
<keyword evidence="4" id="KW-1185">Reference proteome</keyword>
<comment type="caution">
    <text evidence="3">The sequence shown here is derived from an EMBL/GenBank/DDBJ whole genome shotgun (WGS) entry which is preliminary data.</text>
</comment>
<dbReference type="PANTHER" id="PTHR36741">
    <property type="entry name" value="OS07G0100500 PROTEIN"/>
    <property type="match status" value="1"/>
</dbReference>
<sequence length="711" mass="75897">MVCPRKENIEEGSEGEGLDRADGVDREGSGEINGSRTSGAPEEGHGSGRASRGFLARLTDALREGGDDDLLFESGEEECGMLQWLRALDLQVLGACRADERLKPLLKFNISEGVAEDRLISQLSQHFEVTEVGNLARCLCVPLVSVRAGRVNEEGNLLCPTTTKGYLQLTLLPSSDMRLSFCGDDGVNEKLGVVGHFAENSEVMIEEISADSAGRTFLLRFSENHASYFWCAEKSRLVGSELLSKMKDLLRRRPSLSQLTGISAFRLDAFATHLRAYLLRSSNTVEANSWASSSISMENACSPESKSSSHLSATRSTRIRLSLGQSAKSHPSYQSSLGLRPNNFKDGLLRNSLARAVTKVKLRQDGENNISPKAINSTPVQVSSSCTSCSSSTSPDDNKLPGCSSRSFHHPLCYFPEMSTTSCLSSSSTALSFGDTSRQALAMSSSELLPYYCWCPPCTSSFQHSAIAPHPPSMASEPALLPPLSSVLSNVGLSLPFGLPNPALDLSDLPALDLPSIFPLPSPFASIPNTQQFPTFTPFMSDPIVHIPMIEVCSSGQGYLVSAGPTISSAVPPLLPSIASPLIPEAESEAEKNARETIRMLMASAPTNPQLIKVLPAVLTSVTDDFPCVLGMNHGALVAGSRGLYSGTKDVDVATKCICSGGIPPYDPAKIATSDLLVVKNAMPDRTSNDNLEDGLPDRSAEEGAEGTSSA</sequence>
<gene>
    <name evidence="3" type="ORF">Taro_009501</name>
</gene>
<organism evidence="3 4">
    <name type="scientific">Colocasia esculenta</name>
    <name type="common">Wild taro</name>
    <name type="synonym">Arum esculentum</name>
    <dbReference type="NCBI Taxonomy" id="4460"/>
    <lineage>
        <taxon>Eukaryota</taxon>
        <taxon>Viridiplantae</taxon>
        <taxon>Streptophyta</taxon>
        <taxon>Embryophyta</taxon>
        <taxon>Tracheophyta</taxon>
        <taxon>Spermatophyta</taxon>
        <taxon>Magnoliopsida</taxon>
        <taxon>Liliopsida</taxon>
        <taxon>Araceae</taxon>
        <taxon>Aroideae</taxon>
        <taxon>Colocasieae</taxon>
        <taxon>Colocasia</taxon>
    </lineage>
</organism>
<protein>
    <recommendedName>
        <fullName evidence="2">Pru domain-containing protein</fullName>
    </recommendedName>
</protein>
<dbReference type="AlphaFoldDB" id="A0A843TWI7"/>
<proteinExistence type="predicted"/>